<dbReference type="STRING" id="6669.E9HXZ9"/>
<dbReference type="PhylomeDB" id="E9HXZ9"/>
<dbReference type="PANTHER" id="PTHR19300:SF57">
    <property type="entry name" value="BETA-1,4-N-ACETYLGALACTOSAMINYLTRANSFERASE"/>
    <property type="match status" value="1"/>
</dbReference>
<keyword evidence="3" id="KW-1185">Reference proteome</keyword>
<dbReference type="GO" id="GO:0016020">
    <property type="term" value="C:membrane"/>
    <property type="evidence" value="ECO:0007669"/>
    <property type="project" value="GOC"/>
</dbReference>
<proteinExistence type="predicted"/>
<dbReference type="GO" id="GO:0005975">
    <property type="term" value="P:carbohydrate metabolic process"/>
    <property type="evidence" value="ECO:0007669"/>
    <property type="project" value="InterPro"/>
</dbReference>
<gene>
    <name evidence="2" type="ORF">DAPPUDRAFT_335532</name>
</gene>
<dbReference type="EMBL" id="GL733092">
    <property type="protein sequence ID" value="EFX63382.1"/>
    <property type="molecule type" value="Genomic_DNA"/>
</dbReference>
<dbReference type="GO" id="GO:0005794">
    <property type="term" value="C:Golgi apparatus"/>
    <property type="evidence" value="ECO:0000318"/>
    <property type="project" value="GO_Central"/>
</dbReference>
<dbReference type="InParanoid" id="E9HXZ9"/>
<evidence type="ECO:0000259" key="1">
    <source>
        <dbReference type="Pfam" id="PF13733"/>
    </source>
</evidence>
<dbReference type="InterPro" id="IPR029044">
    <property type="entry name" value="Nucleotide-diphossugar_trans"/>
</dbReference>
<dbReference type="PANTHER" id="PTHR19300">
    <property type="entry name" value="BETA-1,4-GALACTOSYLTRANSFERASE"/>
    <property type="match status" value="1"/>
</dbReference>
<sequence length="241" mass="27595">MLSVIGVALNIFNLLRNTANVDHRKLIEMIKNCRKYNAKNYRKKNNVRGALETDASAEAPQLPNANDDVDAVIFNNYMTCLEKEVVNFKPPPTFDRAPDLCYDPRKACGRYEPEECQSKYHPFLQRQQLSYTIIVVEQSNDSSFNRGMLLNIGFTEALLQDKYPCFIFHTLIVYRRMTDILTHVQKMENHGKLLLQWTIGIMTVPRYIFGGVSAISTLDFQQLTAIQIYSGAGVVRTISFI</sequence>
<reference evidence="2 3" key="1">
    <citation type="journal article" date="2011" name="Science">
        <title>The ecoresponsive genome of Daphnia pulex.</title>
        <authorList>
            <person name="Colbourne J.K."/>
            <person name="Pfrender M.E."/>
            <person name="Gilbert D."/>
            <person name="Thomas W.K."/>
            <person name="Tucker A."/>
            <person name="Oakley T.H."/>
            <person name="Tokishita S."/>
            <person name="Aerts A."/>
            <person name="Arnold G.J."/>
            <person name="Basu M.K."/>
            <person name="Bauer D.J."/>
            <person name="Caceres C.E."/>
            <person name="Carmel L."/>
            <person name="Casola C."/>
            <person name="Choi J.H."/>
            <person name="Detter J.C."/>
            <person name="Dong Q."/>
            <person name="Dusheyko S."/>
            <person name="Eads B.D."/>
            <person name="Frohlich T."/>
            <person name="Geiler-Samerotte K.A."/>
            <person name="Gerlach D."/>
            <person name="Hatcher P."/>
            <person name="Jogdeo S."/>
            <person name="Krijgsveld J."/>
            <person name="Kriventseva E.V."/>
            <person name="Kultz D."/>
            <person name="Laforsch C."/>
            <person name="Lindquist E."/>
            <person name="Lopez J."/>
            <person name="Manak J.R."/>
            <person name="Muller J."/>
            <person name="Pangilinan J."/>
            <person name="Patwardhan R.P."/>
            <person name="Pitluck S."/>
            <person name="Pritham E.J."/>
            <person name="Rechtsteiner A."/>
            <person name="Rho M."/>
            <person name="Rogozin I.B."/>
            <person name="Sakarya O."/>
            <person name="Salamov A."/>
            <person name="Schaack S."/>
            <person name="Shapiro H."/>
            <person name="Shiga Y."/>
            <person name="Skalitzky C."/>
            <person name="Smith Z."/>
            <person name="Souvorov A."/>
            <person name="Sung W."/>
            <person name="Tang Z."/>
            <person name="Tsuchiya D."/>
            <person name="Tu H."/>
            <person name="Vos H."/>
            <person name="Wang M."/>
            <person name="Wolf Y.I."/>
            <person name="Yamagata H."/>
            <person name="Yamada T."/>
            <person name="Ye Y."/>
            <person name="Shaw J.R."/>
            <person name="Andrews J."/>
            <person name="Crease T.J."/>
            <person name="Tang H."/>
            <person name="Lucas S.M."/>
            <person name="Robertson H.M."/>
            <person name="Bork P."/>
            <person name="Koonin E.V."/>
            <person name="Zdobnov E.M."/>
            <person name="Grigoriev I.V."/>
            <person name="Lynch M."/>
            <person name="Boore J.L."/>
        </authorList>
    </citation>
    <scope>NUCLEOTIDE SEQUENCE [LARGE SCALE GENOMIC DNA]</scope>
</reference>
<dbReference type="Proteomes" id="UP000000305">
    <property type="component" value="Unassembled WGS sequence"/>
</dbReference>
<dbReference type="OrthoDB" id="10038994at2759"/>
<protein>
    <recommendedName>
        <fullName evidence="1">Galactosyltransferase N-terminal domain-containing protein</fullName>
    </recommendedName>
</protein>
<dbReference type="GO" id="GO:0033842">
    <property type="term" value="F:N-acetyl-beta-glucosaminyl-derivative 4-beta-N-acetylgalactosaminyltransferase activity"/>
    <property type="evidence" value="ECO:0000318"/>
    <property type="project" value="GO_Central"/>
</dbReference>
<dbReference type="InterPro" id="IPR027995">
    <property type="entry name" value="Galactosyl_T_N"/>
</dbReference>
<dbReference type="PRINTS" id="PR02050">
    <property type="entry name" value="B14GALTRFASE"/>
</dbReference>
<evidence type="ECO:0000313" key="3">
    <source>
        <dbReference type="Proteomes" id="UP000000305"/>
    </source>
</evidence>
<feature type="non-terminal residue" evidence="2">
    <location>
        <position position="1"/>
    </location>
</feature>
<dbReference type="eggNOG" id="KOG3916">
    <property type="taxonomic scope" value="Eukaryota"/>
</dbReference>
<dbReference type="HOGENOM" id="CLU_1154149_0_0_1"/>
<dbReference type="GO" id="GO:0006688">
    <property type="term" value="P:glycosphingolipid biosynthetic process"/>
    <property type="evidence" value="ECO:0000318"/>
    <property type="project" value="GO_Central"/>
</dbReference>
<accession>E9HXZ9</accession>
<dbReference type="InterPro" id="IPR003859">
    <property type="entry name" value="Galactosyl_T"/>
</dbReference>
<feature type="domain" description="Galactosyltransferase N-terminal" evidence="1">
    <location>
        <begin position="120"/>
        <end position="170"/>
    </location>
</feature>
<name>E9HXZ9_DAPPU</name>
<organism evidence="2 3">
    <name type="scientific">Daphnia pulex</name>
    <name type="common">Water flea</name>
    <dbReference type="NCBI Taxonomy" id="6669"/>
    <lineage>
        <taxon>Eukaryota</taxon>
        <taxon>Metazoa</taxon>
        <taxon>Ecdysozoa</taxon>
        <taxon>Arthropoda</taxon>
        <taxon>Crustacea</taxon>
        <taxon>Branchiopoda</taxon>
        <taxon>Diplostraca</taxon>
        <taxon>Cladocera</taxon>
        <taxon>Anomopoda</taxon>
        <taxon>Daphniidae</taxon>
        <taxon>Daphnia</taxon>
    </lineage>
</organism>
<dbReference type="KEGG" id="dpx:DAPPUDRAFT_335532"/>
<evidence type="ECO:0000313" key="2">
    <source>
        <dbReference type="EMBL" id="EFX63382.1"/>
    </source>
</evidence>
<dbReference type="Pfam" id="PF13733">
    <property type="entry name" value="Glyco_transf_7N"/>
    <property type="match status" value="1"/>
</dbReference>
<dbReference type="AlphaFoldDB" id="E9HXZ9"/>
<dbReference type="Gene3D" id="3.90.550.10">
    <property type="entry name" value="Spore Coat Polysaccharide Biosynthesis Protein SpsA, Chain A"/>
    <property type="match status" value="1"/>
</dbReference>